<dbReference type="RefSeq" id="WP_107673588.1">
    <property type="nucleotide sequence ID" value="NZ_PZKE01000009.1"/>
</dbReference>
<keyword evidence="1" id="KW-0732">Signal</keyword>
<dbReference type="Proteomes" id="UP000241362">
    <property type="component" value="Unassembled WGS sequence"/>
</dbReference>
<name>A0A2T4J8E7_FUSBL</name>
<evidence type="ECO:0008006" key="4">
    <source>
        <dbReference type="Google" id="ProtNLM"/>
    </source>
</evidence>
<comment type="caution">
    <text evidence="2">The sequence shown here is derived from an EMBL/GenBank/DDBJ whole genome shotgun (WGS) entry which is preliminary data.</text>
</comment>
<feature type="chain" id="PRO_5015625177" description="Peptidase C-terminal archaeal/bacterial domain-containing protein" evidence="1">
    <location>
        <begin position="20"/>
        <end position="198"/>
    </location>
</feature>
<gene>
    <name evidence="2" type="ORF">C5F44_11055</name>
</gene>
<evidence type="ECO:0000313" key="3">
    <source>
        <dbReference type="Proteomes" id="UP000241362"/>
    </source>
</evidence>
<organism evidence="2 3">
    <name type="scientific">Fuscovulum blasticum DSM 2131</name>
    <dbReference type="NCBI Taxonomy" id="1188250"/>
    <lineage>
        <taxon>Bacteria</taxon>
        <taxon>Pseudomonadati</taxon>
        <taxon>Pseudomonadota</taxon>
        <taxon>Alphaproteobacteria</taxon>
        <taxon>Rhodobacterales</taxon>
        <taxon>Paracoccaceae</taxon>
        <taxon>Pseudogemmobacter</taxon>
    </lineage>
</organism>
<protein>
    <recommendedName>
        <fullName evidence="4">Peptidase C-terminal archaeal/bacterial domain-containing protein</fullName>
    </recommendedName>
</protein>
<accession>A0A2T4J8E7</accession>
<dbReference type="AlphaFoldDB" id="A0A2T4J8E7"/>
<proteinExistence type="predicted"/>
<dbReference type="EMBL" id="PZKE01000009">
    <property type="protein sequence ID" value="PTE14161.1"/>
    <property type="molecule type" value="Genomic_DNA"/>
</dbReference>
<evidence type="ECO:0000313" key="2">
    <source>
        <dbReference type="EMBL" id="PTE14161.1"/>
    </source>
</evidence>
<reference evidence="2 3" key="1">
    <citation type="submission" date="2018-03" db="EMBL/GenBank/DDBJ databases">
        <title>Rhodobacter blasticus.</title>
        <authorList>
            <person name="Meyer T.E."/>
            <person name="Miller S."/>
            <person name="Lodha T."/>
            <person name="Gandham S."/>
            <person name="Chintalapati S."/>
            <person name="Chintalapati V.R."/>
        </authorList>
    </citation>
    <scope>NUCLEOTIDE SEQUENCE [LARGE SCALE GENOMIC DNA]</scope>
    <source>
        <strain evidence="2 3">DSM 2131</strain>
    </source>
</reference>
<sequence length="198" mass="20589">MPRRLLCAALMMIALPALAETVRPLRLAELSADLYARGLASGDAVLILTAASLRKSLELRPEGEQPLPLDWQAMLAAAEPLAAGDAALQGLIADIRADVPKGVAAGPVYRIAGIAPGTEAQIEELSFRGGAYAEVYVEAASGANLDLTVRDGDGRLICADTDPGPIAYCGWTPAADGVFLLTIANRGQSATDYALMTN</sequence>
<keyword evidence="3" id="KW-1185">Reference proteome</keyword>
<feature type="signal peptide" evidence="1">
    <location>
        <begin position="1"/>
        <end position="19"/>
    </location>
</feature>
<evidence type="ECO:0000256" key="1">
    <source>
        <dbReference type="SAM" id="SignalP"/>
    </source>
</evidence>